<evidence type="ECO:0000313" key="6">
    <source>
        <dbReference type="Proteomes" id="UP001271249"/>
    </source>
</evidence>
<dbReference type="InterPro" id="IPR040079">
    <property type="entry name" value="Glutathione_S-Trfase"/>
</dbReference>
<dbReference type="SFLD" id="SFLDS00019">
    <property type="entry name" value="Glutathione_Transferase_(cytos"/>
    <property type="match status" value="1"/>
</dbReference>
<feature type="region of interest" description="Disordered" evidence="2">
    <location>
        <begin position="1"/>
        <end position="22"/>
    </location>
</feature>
<name>A0ABU4YUD3_9HYPH</name>
<dbReference type="Gene3D" id="1.20.1050.10">
    <property type="match status" value="1"/>
</dbReference>
<sequence>MAKTATKGTKKVTAKPAARPAAKAAAKATTAAKGAAKAMAKAALKAMAKAAPRAKPAKKAGVKLSMLRPSVNNMTVRVFTRAAGLDHSETDAWGLTRTPEFLARNPAHLTPMIEDKGLPRGVLWESCAIMQYLANKHGLDKFYPKAPAKRAMVDSAMFYLVGTLYPYVARATYPALGFPQYAGEVGHSDAHPEKKSEAQKAAAAAIAEPLEVFHSFFRDGKPFIGGANPSIADIRLAATLEFLAVIDYALPKWAKDYMAAIEKKLGKAYAEPAGDVRGYIAHVKSQAAA</sequence>
<feature type="domain" description="GST N-terminal" evidence="3">
    <location>
        <begin position="60"/>
        <end position="141"/>
    </location>
</feature>
<dbReference type="InterPro" id="IPR036282">
    <property type="entry name" value="Glutathione-S-Trfase_C_sf"/>
</dbReference>
<comment type="caution">
    <text evidence="5">The sequence shown here is derived from an EMBL/GenBank/DDBJ whole genome shotgun (WGS) entry which is preliminary data.</text>
</comment>
<comment type="subunit">
    <text evidence="1">Homodimer.</text>
</comment>
<dbReference type="RefSeq" id="WP_320224677.1">
    <property type="nucleotide sequence ID" value="NZ_JAVIJC010000002.1"/>
</dbReference>
<dbReference type="InterPro" id="IPR004045">
    <property type="entry name" value="Glutathione_S-Trfase_N"/>
</dbReference>
<evidence type="ECO:0000313" key="5">
    <source>
        <dbReference type="EMBL" id="MDX8490557.1"/>
    </source>
</evidence>
<evidence type="ECO:0000259" key="3">
    <source>
        <dbReference type="PROSITE" id="PS50404"/>
    </source>
</evidence>
<dbReference type="InterPro" id="IPR036249">
    <property type="entry name" value="Thioredoxin-like_sf"/>
</dbReference>
<evidence type="ECO:0000256" key="1">
    <source>
        <dbReference type="ARBA" id="ARBA00011738"/>
    </source>
</evidence>
<reference evidence="5 6" key="1">
    <citation type="submission" date="2023-08" db="EMBL/GenBank/DDBJ databases">
        <title>Implementing the SeqCode for naming new Mesorhizobium species isolated from Vachellia karroo root nodules.</title>
        <authorList>
            <person name="Van Lill M."/>
        </authorList>
    </citation>
    <scope>NUCLEOTIDE SEQUENCE [LARGE SCALE GENOMIC DNA]</scope>
    <source>
        <strain evidence="5 6">VK22B</strain>
    </source>
</reference>
<organism evidence="5 6">
    <name type="scientific">Mesorhizobium captivum</name>
    <dbReference type="NCBI Taxonomy" id="3072319"/>
    <lineage>
        <taxon>Bacteria</taxon>
        <taxon>Pseudomonadati</taxon>
        <taxon>Pseudomonadota</taxon>
        <taxon>Alphaproteobacteria</taxon>
        <taxon>Hyphomicrobiales</taxon>
        <taxon>Phyllobacteriaceae</taxon>
        <taxon>Mesorhizobium</taxon>
    </lineage>
</organism>
<dbReference type="Pfam" id="PF13410">
    <property type="entry name" value="GST_C_2"/>
    <property type="match status" value="1"/>
</dbReference>
<evidence type="ECO:0000259" key="4">
    <source>
        <dbReference type="PROSITE" id="PS50405"/>
    </source>
</evidence>
<protein>
    <submittedName>
        <fullName evidence="5">Glutathione S-transferase family protein</fullName>
    </submittedName>
</protein>
<keyword evidence="6" id="KW-1185">Reference proteome</keyword>
<feature type="domain" description="GST C-terminal" evidence="4">
    <location>
        <begin position="146"/>
        <end position="289"/>
    </location>
</feature>
<dbReference type="PROSITE" id="PS50404">
    <property type="entry name" value="GST_NTER"/>
    <property type="match status" value="1"/>
</dbReference>
<proteinExistence type="predicted"/>
<dbReference type="Pfam" id="PF13409">
    <property type="entry name" value="GST_N_2"/>
    <property type="match status" value="1"/>
</dbReference>
<dbReference type="Proteomes" id="UP001271249">
    <property type="component" value="Unassembled WGS sequence"/>
</dbReference>
<dbReference type="InterPro" id="IPR010987">
    <property type="entry name" value="Glutathione-S-Trfase_C-like"/>
</dbReference>
<dbReference type="SFLD" id="SFLDG00358">
    <property type="entry name" value="Main_(cytGST)"/>
    <property type="match status" value="1"/>
</dbReference>
<gene>
    <name evidence="5" type="ORF">RFN29_03095</name>
</gene>
<dbReference type="EMBL" id="JAVIJC010000002">
    <property type="protein sequence ID" value="MDX8490557.1"/>
    <property type="molecule type" value="Genomic_DNA"/>
</dbReference>
<dbReference type="SUPFAM" id="SSF47616">
    <property type="entry name" value="GST C-terminal domain-like"/>
    <property type="match status" value="1"/>
</dbReference>
<dbReference type="PROSITE" id="PS50405">
    <property type="entry name" value="GST_CTER"/>
    <property type="match status" value="1"/>
</dbReference>
<evidence type="ECO:0000256" key="2">
    <source>
        <dbReference type="SAM" id="MobiDB-lite"/>
    </source>
</evidence>
<accession>A0ABU4YUD3</accession>
<dbReference type="Gene3D" id="3.40.30.10">
    <property type="entry name" value="Glutaredoxin"/>
    <property type="match status" value="1"/>
</dbReference>
<dbReference type="SUPFAM" id="SSF52833">
    <property type="entry name" value="Thioredoxin-like"/>
    <property type="match status" value="1"/>
</dbReference>
<dbReference type="PANTHER" id="PTHR43969:SF9">
    <property type="entry name" value="GLUTATHIONE S TRANSFERASE D10, ISOFORM A-RELATED"/>
    <property type="match status" value="1"/>
</dbReference>
<dbReference type="PANTHER" id="PTHR43969">
    <property type="entry name" value="GLUTATHIONE S TRANSFERASE D10, ISOFORM A-RELATED"/>
    <property type="match status" value="1"/>
</dbReference>